<dbReference type="Proteomes" id="UP000095039">
    <property type="component" value="Unassembled WGS sequence"/>
</dbReference>
<dbReference type="GO" id="GO:0016491">
    <property type="term" value="F:oxidoreductase activity"/>
    <property type="evidence" value="ECO:0007669"/>
    <property type="project" value="UniProtKB-KW"/>
</dbReference>
<evidence type="ECO:0000256" key="1">
    <source>
        <dbReference type="ARBA" id="ARBA00006484"/>
    </source>
</evidence>
<proteinExistence type="inferred from homology"/>
<evidence type="ECO:0000313" key="5">
    <source>
        <dbReference type="Proteomes" id="UP000095039"/>
    </source>
</evidence>
<dbReference type="AlphaFoldDB" id="A0A1E5BYG6"/>
<dbReference type="PANTHER" id="PTHR24320:SF148">
    <property type="entry name" value="NAD(P)-BINDING ROSSMANN-FOLD SUPERFAMILY PROTEIN"/>
    <property type="match status" value="1"/>
</dbReference>
<dbReference type="PRINTS" id="PR00081">
    <property type="entry name" value="GDHRDH"/>
</dbReference>
<comment type="similarity">
    <text evidence="1 3">Belongs to the short-chain dehydrogenases/reductases (SDR) family.</text>
</comment>
<organism evidence="4 5">
    <name type="scientific">Enterovibrio norvegicus FF-454</name>
    <dbReference type="NCBI Taxonomy" id="1185651"/>
    <lineage>
        <taxon>Bacteria</taxon>
        <taxon>Pseudomonadati</taxon>
        <taxon>Pseudomonadota</taxon>
        <taxon>Gammaproteobacteria</taxon>
        <taxon>Vibrionales</taxon>
        <taxon>Vibrionaceae</taxon>
        <taxon>Enterovibrio</taxon>
    </lineage>
</organism>
<dbReference type="InterPro" id="IPR020904">
    <property type="entry name" value="Sc_DH/Rdtase_CS"/>
</dbReference>
<protein>
    <submittedName>
        <fullName evidence="4">Oxidoreductase</fullName>
    </submittedName>
</protein>
<evidence type="ECO:0000313" key="4">
    <source>
        <dbReference type="EMBL" id="OEE58271.1"/>
    </source>
</evidence>
<keyword evidence="5" id="KW-1185">Reference proteome</keyword>
<dbReference type="Pfam" id="PF00106">
    <property type="entry name" value="adh_short"/>
    <property type="match status" value="1"/>
</dbReference>
<evidence type="ECO:0000256" key="3">
    <source>
        <dbReference type="RuleBase" id="RU000363"/>
    </source>
</evidence>
<dbReference type="InterPro" id="IPR002347">
    <property type="entry name" value="SDR_fam"/>
</dbReference>
<dbReference type="SUPFAM" id="SSF51735">
    <property type="entry name" value="NAD(P)-binding Rossmann-fold domains"/>
    <property type="match status" value="1"/>
</dbReference>
<name>A0A1E5BYG6_9GAMM</name>
<dbReference type="InterPro" id="IPR036291">
    <property type="entry name" value="NAD(P)-bd_dom_sf"/>
</dbReference>
<dbReference type="PRINTS" id="PR00080">
    <property type="entry name" value="SDRFAMILY"/>
</dbReference>
<dbReference type="EMBL" id="AJWN02000096">
    <property type="protein sequence ID" value="OEE58271.1"/>
    <property type="molecule type" value="Genomic_DNA"/>
</dbReference>
<keyword evidence="2" id="KW-0560">Oxidoreductase</keyword>
<sequence length="271" mass="28829">MKKTLLLTGATDGIGFETAKKLAADGHTLLLHGRNSAKLEQAKNALADAYPNAKFDTYLADLSDLSQVVTMAEQIKAKYSSIDVLINNAGVFKVPTAVTKEGYDVRFMVNTLAPYVLTKALLPSMEADSRVVNLSSAAQAPVNLEALRGRQELSDSAAYSQSKLAITMWSFLLAQTLGSDAPVLIAVNPASFLGSKMVKEAYGSEGKDLSIGADVLVDAALSDKFAEASGRYFDNDIGAFTQPHSDALDSSKNEALVMAMDEMLGKLGIHS</sequence>
<comment type="caution">
    <text evidence="4">The sequence shown here is derived from an EMBL/GenBank/DDBJ whole genome shotgun (WGS) entry which is preliminary data.</text>
</comment>
<accession>A0A1E5BYG6</accession>
<dbReference type="PANTHER" id="PTHR24320">
    <property type="entry name" value="RETINOL DEHYDROGENASE"/>
    <property type="match status" value="1"/>
</dbReference>
<evidence type="ECO:0000256" key="2">
    <source>
        <dbReference type="ARBA" id="ARBA00023002"/>
    </source>
</evidence>
<gene>
    <name evidence="4" type="ORF">A1OK_04105</name>
</gene>
<dbReference type="PROSITE" id="PS00061">
    <property type="entry name" value="ADH_SHORT"/>
    <property type="match status" value="1"/>
</dbReference>
<dbReference type="Gene3D" id="3.40.50.720">
    <property type="entry name" value="NAD(P)-binding Rossmann-like Domain"/>
    <property type="match status" value="1"/>
</dbReference>
<dbReference type="RefSeq" id="WP_016962496.1">
    <property type="nucleotide sequence ID" value="NZ_AJWN02000096.1"/>
</dbReference>
<reference evidence="4 5" key="1">
    <citation type="journal article" date="2012" name="Science">
        <title>Ecological populations of bacteria act as socially cohesive units of antibiotic production and resistance.</title>
        <authorList>
            <person name="Cordero O.X."/>
            <person name="Wildschutte H."/>
            <person name="Kirkup B."/>
            <person name="Proehl S."/>
            <person name="Ngo L."/>
            <person name="Hussain F."/>
            <person name="Le Roux F."/>
            <person name="Mincer T."/>
            <person name="Polz M.F."/>
        </authorList>
    </citation>
    <scope>NUCLEOTIDE SEQUENCE [LARGE SCALE GENOMIC DNA]</scope>
    <source>
        <strain evidence="4 5">FF-454</strain>
    </source>
</reference>